<accession>A0A9D7PR97</accession>
<keyword evidence="1" id="KW-1003">Cell membrane</keyword>
<dbReference type="Pfam" id="PF06835">
    <property type="entry name" value="LptC"/>
    <property type="match status" value="1"/>
</dbReference>
<protein>
    <submittedName>
        <fullName evidence="7">LPS export ABC transporter periplasmic protein LptC</fullName>
    </submittedName>
</protein>
<keyword evidence="5 6" id="KW-0472">Membrane</keyword>
<evidence type="ECO:0000313" key="8">
    <source>
        <dbReference type="Proteomes" id="UP000886689"/>
    </source>
</evidence>
<dbReference type="AlphaFoldDB" id="A0A9D7PR97"/>
<comment type="caution">
    <text evidence="7">The sequence shown here is derived from an EMBL/GenBank/DDBJ whole genome shotgun (WGS) entry which is preliminary data.</text>
</comment>
<dbReference type="PANTHER" id="PTHR37481:SF1">
    <property type="entry name" value="LIPOPOLYSACCHARIDE EXPORT SYSTEM PROTEIN LPTC"/>
    <property type="match status" value="1"/>
</dbReference>
<dbReference type="GO" id="GO:0030288">
    <property type="term" value="C:outer membrane-bounded periplasmic space"/>
    <property type="evidence" value="ECO:0007669"/>
    <property type="project" value="TreeGrafter"/>
</dbReference>
<dbReference type="Proteomes" id="UP000886689">
    <property type="component" value="Unassembled WGS sequence"/>
</dbReference>
<evidence type="ECO:0000256" key="2">
    <source>
        <dbReference type="ARBA" id="ARBA00022519"/>
    </source>
</evidence>
<dbReference type="InterPro" id="IPR010664">
    <property type="entry name" value="LipoPS_assembly_LptC-rel"/>
</dbReference>
<feature type="transmembrane region" description="Helical" evidence="6">
    <location>
        <begin position="6"/>
        <end position="25"/>
    </location>
</feature>
<dbReference type="InterPro" id="IPR052363">
    <property type="entry name" value="LPS_export_LptC"/>
</dbReference>
<evidence type="ECO:0000313" key="7">
    <source>
        <dbReference type="EMBL" id="MBK8523858.1"/>
    </source>
</evidence>
<dbReference type="Gene3D" id="2.60.450.10">
    <property type="entry name" value="Lipopolysaccharide (LPS) transport protein A like domain"/>
    <property type="match status" value="1"/>
</dbReference>
<dbReference type="GO" id="GO:0005886">
    <property type="term" value="C:plasma membrane"/>
    <property type="evidence" value="ECO:0007669"/>
    <property type="project" value="InterPro"/>
</dbReference>
<keyword evidence="3 6" id="KW-0812">Transmembrane</keyword>
<evidence type="ECO:0000256" key="1">
    <source>
        <dbReference type="ARBA" id="ARBA00022475"/>
    </source>
</evidence>
<evidence type="ECO:0000256" key="3">
    <source>
        <dbReference type="ARBA" id="ARBA00022692"/>
    </source>
</evidence>
<dbReference type="GO" id="GO:0017089">
    <property type="term" value="F:glycolipid transfer activity"/>
    <property type="evidence" value="ECO:0007669"/>
    <property type="project" value="TreeGrafter"/>
</dbReference>
<dbReference type="GO" id="GO:0015221">
    <property type="term" value="F:lipopolysaccharide transmembrane transporter activity"/>
    <property type="evidence" value="ECO:0007669"/>
    <property type="project" value="InterPro"/>
</dbReference>
<evidence type="ECO:0000256" key="6">
    <source>
        <dbReference type="SAM" id="Phobius"/>
    </source>
</evidence>
<proteinExistence type="predicted"/>
<gene>
    <name evidence="7" type="primary">lptC</name>
    <name evidence="7" type="ORF">IPL58_06890</name>
</gene>
<keyword evidence="4 6" id="KW-1133">Transmembrane helix</keyword>
<evidence type="ECO:0000256" key="4">
    <source>
        <dbReference type="ARBA" id="ARBA00022989"/>
    </source>
</evidence>
<name>A0A9D7PR97_9PROT</name>
<dbReference type="InterPro" id="IPR026265">
    <property type="entry name" value="LptC"/>
</dbReference>
<dbReference type="PANTHER" id="PTHR37481">
    <property type="entry name" value="LIPOPOLYSACCHARIDE EXPORT SYSTEM PROTEIN LPTC"/>
    <property type="match status" value="1"/>
</dbReference>
<reference evidence="7" key="1">
    <citation type="submission" date="2020-10" db="EMBL/GenBank/DDBJ databases">
        <title>Connecting structure to function with the recovery of over 1000 high-quality activated sludge metagenome-assembled genomes encoding full-length rRNA genes using long-read sequencing.</title>
        <authorList>
            <person name="Singleton C.M."/>
            <person name="Petriglieri F."/>
            <person name="Kristensen J.M."/>
            <person name="Kirkegaard R.H."/>
            <person name="Michaelsen T.Y."/>
            <person name="Andersen M.H."/>
            <person name="Karst S.M."/>
            <person name="Dueholm M.S."/>
            <person name="Nielsen P.H."/>
            <person name="Albertsen M."/>
        </authorList>
    </citation>
    <scope>NUCLEOTIDE SEQUENCE</scope>
    <source>
        <strain evidence="7">Hirt_18-Q3-R61-65_BATAC.395</strain>
    </source>
</reference>
<evidence type="ECO:0000256" key="5">
    <source>
        <dbReference type="ARBA" id="ARBA00023136"/>
    </source>
</evidence>
<keyword evidence="2" id="KW-0997">Cell inner membrane</keyword>
<organism evidence="7 8">
    <name type="scientific">Candidatus Proximibacter danicus</name>
    <dbReference type="NCBI Taxonomy" id="2954365"/>
    <lineage>
        <taxon>Bacteria</taxon>
        <taxon>Pseudomonadati</taxon>
        <taxon>Pseudomonadota</taxon>
        <taxon>Betaproteobacteria</taxon>
        <taxon>Candidatus Proximibacter</taxon>
    </lineage>
</organism>
<dbReference type="NCBIfam" id="TIGR04409">
    <property type="entry name" value="LptC_YrbK"/>
    <property type="match status" value="1"/>
</dbReference>
<dbReference type="EMBL" id="JADJUC010000005">
    <property type="protein sequence ID" value="MBK8523858.1"/>
    <property type="molecule type" value="Genomic_DNA"/>
</dbReference>
<sequence>MKSWSTAVFPITITTVLAGLTFWLLHATALKEESSDGKDRHDPDYMISGMQLSKLDKTGNLQYTLTATEARHYPDDDSTEITAPHLVYLNPKKPTLTVSAKAGEISSEGETVILRDDVQLKRDPTPLRAALFGYMPDLTVRTEEETAFTQSTVLFTQGKSWFKGDGMHLDNKTQTFVLKSRAAGQFESRKAKSKP</sequence>